<accession>A0A2P7NRQ6</accession>
<sequence length="59" mass="6695">MLRTSGHKPELSQAETAFLSHQACNLTIYLNHDSLQDYEVSLLNATEPVEVDYLNFLLT</sequence>
<name>A0A2P7NRQ6_9PROT</name>
<evidence type="ECO:0000313" key="2">
    <source>
        <dbReference type="Proteomes" id="UP000241912"/>
    </source>
</evidence>
<keyword evidence="2" id="KW-1185">Reference proteome</keyword>
<comment type="caution">
    <text evidence="1">The sequence shown here is derived from an EMBL/GenBank/DDBJ whole genome shotgun (WGS) entry which is preliminary data.</text>
</comment>
<evidence type="ECO:0000313" key="1">
    <source>
        <dbReference type="EMBL" id="PSJ16119.1"/>
    </source>
</evidence>
<proteinExistence type="predicted"/>
<dbReference type="EMBL" id="PXXU01000070">
    <property type="protein sequence ID" value="PSJ16119.1"/>
    <property type="molecule type" value="Genomic_DNA"/>
</dbReference>
<reference evidence="1 2" key="1">
    <citation type="submission" date="2018-03" db="EMBL/GenBank/DDBJ databases">
        <title>Draft genome of Nitrosomonas supralitoralis APG5.</title>
        <authorList>
            <person name="Urakawa H."/>
            <person name="Lopez J.V."/>
        </authorList>
    </citation>
    <scope>NUCLEOTIDE SEQUENCE [LARGE SCALE GENOMIC DNA]</scope>
    <source>
        <strain evidence="1 2">APG5</strain>
    </source>
</reference>
<dbReference type="Proteomes" id="UP000241912">
    <property type="component" value="Unassembled WGS sequence"/>
</dbReference>
<organism evidence="1 2">
    <name type="scientific">Nitrosomonas supralitoralis</name>
    <dbReference type="NCBI Taxonomy" id="2116706"/>
    <lineage>
        <taxon>Bacteria</taxon>
        <taxon>Pseudomonadati</taxon>
        <taxon>Pseudomonadota</taxon>
        <taxon>Betaproteobacteria</taxon>
        <taxon>Nitrosomonadales</taxon>
        <taxon>Nitrosomonadaceae</taxon>
        <taxon>Nitrosomonas</taxon>
    </lineage>
</organism>
<dbReference type="AlphaFoldDB" id="A0A2P7NRQ6"/>
<gene>
    <name evidence="1" type="ORF">C7H79_15200</name>
</gene>
<protein>
    <submittedName>
        <fullName evidence="1">Uncharacterized protein</fullName>
    </submittedName>
</protein>